<evidence type="ECO:0000256" key="5">
    <source>
        <dbReference type="ARBA" id="ARBA00023136"/>
    </source>
</evidence>
<dbReference type="GO" id="GO:0015171">
    <property type="term" value="F:amino acid transmembrane transporter activity"/>
    <property type="evidence" value="ECO:0007669"/>
    <property type="project" value="TreeGrafter"/>
</dbReference>
<evidence type="ECO:0000256" key="4">
    <source>
        <dbReference type="ARBA" id="ARBA00022989"/>
    </source>
</evidence>
<keyword evidence="4 6" id="KW-1133">Transmembrane helix</keyword>
<evidence type="ECO:0000256" key="1">
    <source>
        <dbReference type="ARBA" id="ARBA00004651"/>
    </source>
</evidence>
<dbReference type="PATRIC" id="fig|879567.3.peg.2432"/>
<evidence type="ECO:0000256" key="2">
    <source>
        <dbReference type="ARBA" id="ARBA00022475"/>
    </source>
</evidence>
<dbReference type="OrthoDB" id="9804822at2"/>
<reference evidence="7 8" key="1">
    <citation type="journal article" date="2013" name="PLoS ONE">
        <title>The first genomic and proteomic characterization of a deep-sea sulfate reducer: insights into the piezophilic lifestyle of Desulfovibrio piezophilus.</title>
        <authorList>
            <person name="Pradel N."/>
            <person name="Ji B."/>
            <person name="Gimenez G."/>
            <person name="Talla E."/>
            <person name="Lenoble P."/>
            <person name="Garel M."/>
            <person name="Tamburini C."/>
            <person name="Fourquet P."/>
            <person name="Lebrun R."/>
            <person name="Bertin P."/>
            <person name="Denis Y."/>
            <person name="Pophillat M."/>
            <person name="Barbe V."/>
            <person name="Ollivier B."/>
            <person name="Dolla A."/>
        </authorList>
    </citation>
    <scope>NUCLEOTIDE SEQUENCE [LARGE SCALE GENOMIC DNA]</scope>
    <source>
        <strain evidence="8">DSM 10523 / SB164P1</strain>
    </source>
</reference>
<organism evidence="7 8">
    <name type="scientific">Pseudodesulfovibrio piezophilus (strain DSM 21447 / JCM 15486 / C1TLV30)</name>
    <name type="common">Desulfovibrio piezophilus</name>
    <dbReference type="NCBI Taxonomy" id="1322246"/>
    <lineage>
        <taxon>Bacteria</taxon>
        <taxon>Pseudomonadati</taxon>
        <taxon>Thermodesulfobacteriota</taxon>
        <taxon>Desulfovibrionia</taxon>
        <taxon>Desulfovibrionales</taxon>
        <taxon>Desulfovibrionaceae</taxon>
    </lineage>
</organism>
<dbReference type="AlphaFoldDB" id="M1WRG0"/>
<evidence type="ECO:0000256" key="3">
    <source>
        <dbReference type="ARBA" id="ARBA00022692"/>
    </source>
</evidence>
<dbReference type="InterPro" id="IPR001123">
    <property type="entry name" value="LeuE-type"/>
</dbReference>
<feature type="transmembrane region" description="Helical" evidence="6">
    <location>
        <begin position="175"/>
        <end position="196"/>
    </location>
</feature>
<dbReference type="Proteomes" id="UP000011724">
    <property type="component" value="Chromosome"/>
</dbReference>
<name>M1WRG0_PSEP2</name>
<keyword evidence="5 6" id="KW-0472">Membrane</keyword>
<dbReference type="GO" id="GO:0005886">
    <property type="term" value="C:plasma membrane"/>
    <property type="evidence" value="ECO:0007669"/>
    <property type="project" value="UniProtKB-SubCell"/>
</dbReference>
<dbReference type="HOGENOM" id="CLU_079569_1_0_7"/>
<dbReference type="KEGG" id="dpi:BN4_12284"/>
<comment type="subcellular location">
    <subcellularLocation>
        <location evidence="1">Cell membrane</location>
        <topology evidence="1">Multi-pass membrane protein</topology>
    </subcellularLocation>
</comment>
<feature type="transmembrane region" description="Helical" evidence="6">
    <location>
        <begin position="42"/>
        <end position="65"/>
    </location>
</feature>
<evidence type="ECO:0000313" key="7">
    <source>
        <dbReference type="EMBL" id="CCH49519.1"/>
    </source>
</evidence>
<dbReference type="PANTHER" id="PTHR30086:SF20">
    <property type="entry name" value="ARGININE EXPORTER PROTEIN ARGO-RELATED"/>
    <property type="match status" value="1"/>
</dbReference>
<keyword evidence="2" id="KW-1003">Cell membrane</keyword>
<gene>
    <name evidence="7" type="ordered locus">BN4_12284</name>
</gene>
<dbReference type="RefSeq" id="WP_015415562.1">
    <property type="nucleotide sequence ID" value="NC_020409.1"/>
</dbReference>
<dbReference type="EMBL" id="FO203427">
    <property type="protein sequence ID" value="CCH49519.1"/>
    <property type="molecule type" value="Genomic_DNA"/>
</dbReference>
<dbReference type="eggNOG" id="COG1280">
    <property type="taxonomic scope" value="Bacteria"/>
</dbReference>
<sequence length="200" mass="21830">MHLETYTAFLLFVIVMTGTPGMGNLSMMAIGQTTGFRSSLPFLLGTTVGAMTLDTTVALGLGGLFMASPQFAWAVRLFGLTYIVYLGWKIMKMQLSTPDANKRFTFVEGIFLHPTNPKSWAMAVVGFSQIATSDLPLAHTIMVYVGTFTFFQVSFHSLWGLAGTLLMRTLKSRRVLLGINGMLVTIMIGATVYALFVTST</sequence>
<dbReference type="BioCyc" id="DPIE1322246:BN4_RS11470-MONOMER"/>
<accession>M1WRG0</accession>
<dbReference type="STRING" id="1322246.BN4_12284"/>
<evidence type="ECO:0000256" key="6">
    <source>
        <dbReference type="SAM" id="Phobius"/>
    </source>
</evidence>
<keyword evidence="8" id="KW-1185">Reference proteome</keyword>
<keyword evidence="3 6" id="KW-0812">Transmembrane</keyword>
<protein>
    <submittedName>
        <fullName evidence="7">LysE family transport protein</fullName>
    </submittedName>
</protein>
<evidence type="ECO:0000313" key="8">
    <source>
        <dbReference type="Proteomes" id="UP000011724"/>
    </source>
</evidence>
<feature type="transmembrane region" description="Helical" evidence="6">
    <location>
        <begin position="6"/>
        <end position="30"/>
    </location>
</feature>
<dbReference type="PANTHER" id="PTHR30086">
    <property type="entry name" value="ARGININE EXPORTER PROTEIN ARGO"/>
    <property type="match status" value="1"/>
</dbReference>
<dbReference type="Pfam" id="PF01810">
    <property type="entry name" value="LysE"/>
    <property type="match status" value="1"/>
</dbReference>
<feature type="transmembrane region" description="Helical" evidence="6">
    <location>
        <begin position="71"/>
        <end position="88"/>
    </location>
</feature>
<proteinExistence type="predicted"/>
<reference evidence="8" key="2">
    <citation type="journal article" date="2013" name="Stand. Genomic Sci.">
        <title>Complete genome sequence of Desulfocapsa sulfexigens, a marine deltaproteobacterium specialized in disproportionating inorganic sulfur compounds.</title>
        <authorList>
            <person name="Finster K.W."/>
            <person name="Kjeldsen K.U."/>
            <person name="Kube M."/>
            <person name="Reinhardt R."/>
            <person name="Mussmann M."/>
            <person name="Amann R."/>
            <person name="Schreiber L."/>
        </authorList>
    </citation>
    <scope>NUCLEOTIDE SEQUENCE [LARGE SCALE GENOMIC DNA]</scope>
    <source>
        <strain evidence="8">DSM 10523 / SB164P1</strain>
    </source>
</reference>